<dbReference type="Proteomes" id="UP000244905">
    <property type="component" value="Unassembled WGS sequence"/>
</dbReference>
<evidence type="ECO:0008006" key="3">
    <source>
        <dbReference type="Google" id="ProtNLM"/>
    </source>
</evidence>
<accession>A0A2V1IJI4</accession>
<evidence type="ECO:0000313" key="2">
    <source>
        <dbReference type="Proteomes" id="UP000244905"/>
    </source>
</evidence>
<dbReference type="EMBL" id="PUEC01000027">
    <property type="protein sequence ID" value="PWB01036.1"/>
    <property type="molecule type" value="Genomic_DNA"/>
</dbReference>
<sequence>MDFGPDCSFFFLYLIALIDRKIGSADLAGTAYDPAALLLGDGWRLPTAAECEELLDACTFEAMTFGDTCAVVLTASGNGNSIILPLAGYMTGARLYTFNSEGTYMTGNREFEAYGDEWSDIGPISMLMNSAMAFVNYGSPQLGSTIRPERDKV</sequence>
<name>A0A2V1IJI4_9BACT</name>
<proteinExistence type="predicted"/>
<dbReference type="AlphaFoldDB" id="A0A2V1IJI4"/>
<keyword evidence="2" id="KW-1185">Reference proteome</keyword>
<evidence type="ECO:0000313" key="1">
    <source>
        <dbReference type="EMBL" id="PWB01036.1"/>
    </source>
</evidence>
<gene>
    <name evidence="1" type="ORF">C5O23_11025</name>
</gene>
<reference evidence="2" key="1">
    <citation type="submission" date="2018-02" db="EMBL/GenBank/DDBJ databases">
        <authorList>
            <person name="Clavel T."/>
            <person name="Strowig T."/>
        </authorList>
    </citation>
    <scope>NUCLEOTIDE SEQUENCE [LARGE SCALE GENOMIC DNA]</scope>
    <source>
        <strain evidence="2">DSM 103720</strain>
    </source>
</reference>
<organism evidence="1 2">
    <name type="scientific">Duncaniella muris</name>
    <dbReference type="NCBI Taxonomy" id="2094150"/>
    <lineage>
        <taxon>Bacteria</taxon>
        <taxon>Pseudomonadati</taxon>
        <taxon>Bacteroidota</taxon>
        <taxon>Bacteroidia</taxon>
        <taxon>Bacteroidales</taxon>
        <taxon>Muribaculaceae</taxon>
        <taxon>Duncaniella</taxon>
    </lineage>
</organism>
<comment type="caution">
    <text evidence="1">The sequence shown here is derived from an EMBL/GenBank/DDBJ whole genome shotgun (WGS) entry which is preliminary data.</text>
</comment>
<protein>
    <recommendedName>
        <fullName evidence="3">DUF1566 domain-containing protein</fullName>
    </recommendedName>
</protein>